<dbReference type="Pfam" id="PF12793">
    <property type="entry name" value="SgrR_N"/>
    <property type="match status" value="1"/>
</dbReference>
<feature type="domain" description="Solute-binding protein family 5" evidence="2">
    <location>
        <begin position="178"/>
        <end position="472"/>
    </location>
</feature>
<dbReference type="InterPro" id="IPR039424">
    <property type="entry name" value="SBP_5"/>
</dbReference>
<reference evidence="4 5" key="1">
    <citation type="journal article" date="2014" name="Int. J. Syst. Evol. Microbiol.">
        <title>Complete genome sequence of Corynebacterium casei LMG S-19264T (=DSM 44701T), isolated from a smear-ripened cheese.</title>
        <authorList>
            <consortium name="US DOE Joint Genome Institute (JGI-PGF)"/>
            <person name="Walter F."/>
            <person name="Albersmeier A."/>
            <person name="Kalinowski J."/>
            <person name="Ruckert C."/>
        </authorList>
    </citation>
    <scope>NUCLEOTIDE SEQUENCE [LARGE SCALE GENOMIC DNA]</scope>
    <source>
        <strain evidence="4 5">CGMCC 1.15286</strain>
    </source>
</reference>
<dbReference type="AlphaFoldDB" id="A0A917HH49"/>
<dbReference type="Pfam" id="PF00496">
    <property type="entry name" value="SBP_bac_5"/>
    <property type="match status" value="1"/>
</dbReference>
<keyword evidence="5" id="KW-1185">Reference proteome</keyword>
<dbReference type="PANTHER" id="PTHR30290:SF72">
    <property type="entry name" value="HTH-TYPE TRANSCRIPTIONAL REGULATOR SGRR"/>
    <property type="match status" value="1"/>
</dbReference>
<dbReference type="PANTHER" id="PTHR30290">
    <property type="entry name" value="PERIPLASMIC BINDING COMPONENT OF ABC TRANSPORTER"/>
    <property type="match status" value="1"/>
</dbReference>
<dbReference type="Gene3D" id="3.10.105.10">
    <property type="entry name" value="Dipeptide-binding Protein, Domain 3"/>
    <property type="match status" value="1"/>
</dbReference>
<evidence type="ECO:0000256" key="1">
    <source>
        <dbReference type="ARBA" id="ARBA00023125"/>
    </source>
</evidence>
<name>A0A917HH49_9BACL</name>
<evidence type="ECO:0000313" key="5">
    <source>
        <dbReference type="Proteomes" id="UP000600247"/>
    </source>
</evidence>
<dbReference type="GO" id="GO:0015833">
    <property type="term" value="P:peptide transport"/>
    <property type="evidence" value="ECO:0007669"/>
    <property type="project" value="TreeGrafter"/>
</dbReference>
<keyword evidence="1" id="KW-0238">DNA-binding</keyword>
<gene>
    <name evidence="4" type="primary">yhjP</name>
    <name evidence="4" type="ORF">GCM10010918_40110</name>
</gene>
<sequence>MQPFEHFIMLAHQLNSHEQLEVPREVTLEQVADALHCTPRNAKLVLRKLTDAGLITWQAGRGRGNRSKLAFLAGKTHILIELSRQYAEKEEYKQAFELLQRYDAGTQAIESFTEWLSGSFGFGKSRGEGNETVDTLRLPLSQPILTLDPSECFYSLESHMVQQLFDPLVRYDAAEDRILPQIAHTWDSSEDATLWTFHLRKGVFFHNGKELGAEDVVFTFKRMQTGKRNSWPLRFLIGVEAASPRTVRFKLAKPNRIFPRFLCLNALSILPLDYAGENEKQFWKQPIGTGPFQLAEWTDERFVLHANARYYQGRPHLDSVHIVFIPSSASADQALWQQLLYDPGKQEDDLESWQSTVSKHCCTSLLSWNMNKPGQHQSADFRRAVDLILNRSQMLRELGGYRLHIARGFFHDEQAETELYRYDLEEARRLLADYDGTPLSLGTYGKHLQDAEWVQQQCAVVGIPLHIRYEQMDHIQEIPVMNEMDIILHAVVFPEEEICMIENYEQAGSFTKQFQTPDWHEYVREHVDQALNCDSSAERWRLLTDIETRLRDDAHALFLLHSRFQSYFSPSYRGVGINSHGWIDFKEIWRT</sequence>
<protein>
    <recommendedName>
        <fullName evidence="6">ABC transporter substrate-binding protein</fullName>
    </recommendedName>
</protein>
<proteinExistence type="predicted"/>
<evidence type="ECO:0000259" key="3">
    <source>
        <dbReference type="Pfam" id="PF12793"/>
    </source>
</evidence>
<evidence type="ECO:0000259" key="2">
    <source>
        <dbReference type="Pfam" id="PF00496"/>
    </source>
</evidence>
<dbReference type="Proteomes" id="UP000600247">
    <property type="component" value="Unassembled WGS sequence"/>
</dbReference>
<dbReference type="SUPFAM" id="SSF53850">
    <property type="entry name" value="Periplasmic binding protein-like II"/>
    <property type="match status" value="1"/>
</dbReference>
<comment type="caution">
    <text evidence="4">The sequence shown here is derived from an EMBL/GenBank/DDBJ whole genome shotgun (WGS) entry which is preliminary data.</text>
</comment>
<dbReference type="InterPro" id="IPR000914">
    <property type="entry name" value="SBP_5_dom"/>
</dbReference>
<feature type="domain" description="Transcriptional regulator SgrR N-terminal HTH" evidence="3">
    <location>
        <begin position="17"/>
        <end position="106"/>
    </location>
</feature>
<dbReference type="Gene3D" id="3.40.190.10">
    <property type="entry name" value="Periplasmic binding protein-like II"/>
    <property type="match status" value="1"/>
</dbReference>
<dbReference type="GO" id="GO:1904680">
    <property type="term" value="F:peptide transmembrane transporter activity"/>
    <property type="evidence" value="ECO:0007669"/>
    <property type="project" value="TreeGrafter"/>
</dbReference>
<dbReference type="InterPro" id="IPR025370">
    <property type="entry name" value="SgrR_HTH_N"/>
</dbReference>
<dbReference type="EMBL" id="BMHY01000008">
    <property type="protein sequence ID" value="GGG79082.1"/>
    <property type="molecule type" value="Genomic_DNA"/>
</dbReference>
<accession>A0A917HH49</accession>
<evidence type="ECO:0000313" key="4">
    <source>
        <dbReference type="EMBL" id="GGG79082.1"/>
    </source>
</evidence>
<dbReference type="GO" id="GO:0003677">
    <property type="term" value="F:DNA binding"/>
    <property type="evidence" value="ECO:0007669"/>
    <property type="project" value="UniProtKB-KW"/>
</dbReference>
<dbReference type="RefSeq" id="WP_229692280.1">
    <property type="nucleotide sequence ID" value="NZ_BMHY01000008.1"/>
</dbReference>
<evidence type="ECO:0008006" key="6">
    <source>
        <dbReference type="Google" id="ProtNLM"/>
    </source>
</evidence>
<organism evidence="4 5">
    <name type="scientific">Paenibacillus radicis</name>
    <name type="common">ex Gao et al. 2016</name>
    <dbReference type="NCBI Taxonomy" id="1737354"/>
    <lineage>
        <taxon>Bacteria</taxon>
        <taxon>Bacillati</taxon>
        <taxon>Bacillota</taxon>
        <taxon>Bacilli</taxon>
        <taxon>Bacillales</taxon>
        <taxon>Paenibacillaceae</taxon>
        <taxon>Paenibacillus</taxon>
    </lineage>
</organism>